<accession>A0A3A3GDY8</accession>
<evidence type="ECO:0000256" key="1">
    <source>
        <dbReference type="SAM" id="MobiDB-lite"/>
    </source>
</evidence>
<protein>
    <submittedName>
        <fullName evidence="2">Uncharacterized protein</fullName>
    </submittedName>
</protein>
<name>A0A3A3GDY8_PANTH</name>
<feature type="region of interest" description="Disordered" evidence="1">
    <location>
        <begin position="1"/>
        <end position="23"/>
    </location>
</feature>
<sequence>MTDDTAGIETDDHAVQGPLPPKPSLLQCHGKEGAKASVGYGSGQGGCRLPSLFRLPRARTGEQPARVSFSSPF</sequence>
<gene>
    <name evidence="2" type="ORF">DQX05_23520</name>
</gene>
<proteinExistence type="predicted"/>
<organism evidence="2 3">
    <name type="scientific">Paenibacillus thiaminolyticus</name>
    <name type="common">Bacillus thiaminolyticus</name>
    <dbReference type="NCBI Taxonomy" id="49283"/>
    <lineage>
        <taxon>Bacteria</taxon>
        <taxon>Bacillati</taxon>
        <taxon>Bacillota</taxon>
        <taxon>Bacilli</taxon>
        <taxon>Bacillales</taxon>
        <taxon>Paenibacillaceae</taxon>
        <taxon>Paenibacillus</taxon>
    </lineage>
</organism>
<reference evidence="2 3" key="1">
    <citation type="submission" date="2018-09" db="EMBL/GenBank/DDBJ databases">
        <title>Paenibacillus SK2017-BO5.</title>
        <authorList>
            <person name="Piskunova J.V."/>
            <person name="Dubiley S.A."/>
            <person name="Severinov K.V."/>
        </authorList>
    </citation>
    <scope>NUCLEOTIDE SEQUENCE [LARGE SCALE GENOMIC DNA]</scope>
    <source>
        <strain evidence="2 3">BO5</strain>
    </source>
</reference>
<dbReference type="RefSeq" id="WP_119795812.1">
    <property type="nucleotide sequence ID" value="NZ_QYZD01000030.1"/>
</dbReference>
<evidence type="ECO:0000313" key="3">
    <source>
        <dbReference type="Proteomes" id="UP000266177"/>
    </source>
</evidence>
<dbReference type="AlphaFoldDB" id="A0A3A3GDY8"/>
<evidence type="ECO:0000313" key="2">
    <source>
        <dbReference type="EMBL" id="RJG20831.1"/>
    </source>
</evidence>
<comment type="caution">
    <text evidence="2">The sequence shown here is derived from an EMBL/GenBank/DDBJ whole genome shotgun (WGS) entry which is preliminary data.</text>
</comment>
<dbReference type="Proteomes" id="UP000266177">
    <property type="component" value="Unassembled WGS sequence"/>
</dbReference>
<dbReference type="EMBL" id="QYZD01000030">
    <property type="protein sequence ID" value="RJG20831.1"/>
    <property type="molecule type" value="Genomic_DNA"/>
</dbReference>